<protein>
    <submittedName>
        <fullName evidence="1">Uncharacterized protein</fullName>
    </submittedName>
</protein>
<evidence type="ECO:0000313" key="2">
    <source>
        <dbReference type="Proteomes" id="UP000317158"/>
    </source>
</evidence>
<name>A0A520KTR0_METT2</name>
<organism evidence="1 2">
    <name type="scientific">Methanoliparum thermophilum</name>
    <dbReference type="NCBI Taxonomy" id="2491083"/>
    <lineage>
        <taxon>Archaea</taxon>
        <taxon>Methanobacteriati</taxon>
        <taxon>Methanobacteriota</taxon>
        <taxon>Candidatus Methanoliparia</taxon>
        <taxon>Candidatus Methanoliparales</taxon>
        <taxon>Candidatus Methanoliparaceae</taxon>
        <taxon>Candidatus Methanoliparum</taxon>
    </lineage>
</organism>
<dbReference type="Proteomes" id="UP000317158">
    <property type="component" value="Unassembled WGS sequence"/>
</dbReference>
<comment type="caution">
    <text evidence="1">The sequence shown here is derived from an EMBL/GenBank/DDBJ whole genome shotgun (WGS) entry which is preliminary data.</text>
</comment>
<dbReference type="AlphaFoldDB" id="A0A520KTR0"/>
<reference evidence="1 2" key="1">
    <citation type="journal article" date="2019" name="Nat. Microbiol.">
        <title>Wide diversity of methane and short-chain alkane metabolisms in uncultured archaea.</title>
        <authorList>
            <person name="Borrel G."/>
            <person name="Adam P.S."/>
            <person name="McKay L.J."/>
            <person name="Chen L.X."/>
            <person name="Sierra-Garcia I.N."/>
            <person name="Sieber C.M."/>
            <person name="Letourneur Q."/>
            <person name="Ghozlane A."/>
            <person name="Andersen G.L."/>
            <person name="Li W.J."/>
            <person name="Hallam S.J."/>
            <person name="Muyzer G."/>
            <person name="de Oliveira V.M."/>
            <person name="Inskeep W.P."/>
            <person name="Banfield J.F."/>
            <person name="Gribaldo S."/>
        </authorList>
    </citation>
    <scope>NUCLEOTIDE SEQUENCE [LARGE SCALE GENOMIC DNA]</scope>
    <source>
        <strain evidence="1">NM1a</strain>
    </source>
</reference>
<evidence type="ECO:0000313" key="1">
    <source>
        <dbReference type="EMBL" id="RZN65430.1"/>
    </source>
</evidence>
<sequence length="87" mass="10479">MEELFKKLIERVKIDLGIDAHLEKERNETDNKVTVYLWDDDITEVFCILDFYLDEKRVYPLFFPTINIDMPKLLSILKEELDGWEIL</sequence>
<accession>A0A520KTR0</accession>
<proteinExistence type="predicted"/>
<gene>
    <name evidence="1" type="ORF">EF806_00620</name>
</gene>
<dbReference type="EMBL" id="RXIF01000002">
    <property type="protein sequence ID" value="RZN65430.1"/>
    <property type="molecule type" value="Genomic_DNA"/>
</dbReference>